<dbReference type="AlphaFoldDB" id="A0AAD7XJD6"/>
<feature type="chain" id="PRO_5042059981" description="Photosystem II Psb31 protein domain-containing protein" evidence="1">
    <location>
        <begin position="20"/>
        <end position="174"/>
    </location>
</feature>
<keyword evidence="1" id="KW-0732">Signal</keyword>
<dbReference type="Gene3D" id="1.20.120.1740">
    <property type="entry name" value="Sodium ion translocating NADH-quinone reductase subunit C-like"/>
    <property type="match status" value="1"/>
</dbReference>
<dbReference type="EMBL" id="JAQMWT010000334">
    <property type="protein sequence ID" value="KAJ8604357.1"/>
    <property type="molecule type" value="Genomic_DNA"/>
</dbReference>
<reference evidence="3" key="1">
    <citation type="submission" date="2023-01" db="EMBL/GenBank/DDBJ databases">
        <title>Metagenome sequencing of chrysophaentin producing Chrysophaeum taylorii.</title>
        <authorList>
            <person name="Davison J."/>
            <person name="Bewley C."/>
        </authorList>
    </citation>
    <scope>NUCLEOTIDE SEQUENCE</scope>
    <source>
        <strain evidence="3">NIES-1699</strain>
    </source>
</reference>
<accession>A0AAD7XJD6</accession>
<evidence type="ECO:0000259" key="2">
    <source>
        <dbReference type="Pfam" id="PF18240"/>
    </source>
</evidence>
<dbReference type="InterPro" id="IPR040933">
    <property type="entry name" value="PSII_Pbs31"/>
</dbReference>
<dbReference type="Pfam" id="PF18240">
    <property type="entry name" value="PSII_Pbs31"/>
    <property type="match status" value="1"/>
</dbReference>
<feature type="signal peptide" evidence="1">
    <location>
        <begin position="1"/>
        <end position="19"/>
    </location>
</feature>
<feature type="domain" description="Photosystem II Psb31 protein" evidence="2">
    <location>
        <begin position="50"/>
        <end position="143"/>
    </location>
</feature>
<evidence type="ECO:0000313" key="4">
    <source>
        <dbReference type="Proteomes" id="UP001230188"/>
    </source>
</evidence>
<comment type="caution">
    <text evidence="3">The sequence shown here is derived from an EMBL/GenBank/DDBJ whole genome shotgun (WGS) entry which is preliminary data.</text>
</comment>
<evidence type="ECO:0000313" key="3">
    <source>
        <dbReference type="EMBL" id="KAJ8604357.1"/>
    </source>
</evidence>
<organism evidence="3 4">
    <name type="scientific">Chrysophaeum taylorii</name>
    <dbReference type="NCBI Taxonomy" id="2483200"/>
    <lineage>
        <taxon>Eukaryota</taxon>
        <taxon>Sar</taxon>
        <taxon>Stramenopiles</taxon>
        <taxon>Ochrophyta</taxon>
        <taxon>Pelagophyceae</taxon>
        <taxon>Pelagomonadales</taxon>
        <taxon>Pelagomonadaceae</taxon>
        <taxon>Chrysophaeum</taxon>
    </lineage>
</organism>
<evidence type="ECO:0000256" key="1">
    <source>
        <dbReference type="SAM" id="SignalP"/>
    </source>
</evidence>
<gene>
    <name evidence="3" type="ORF">CTAYLR_002546</name>
</gene>
<keyword evidence="4" id="KW-1185">Reference proteome</keyword>
<name>A0AAD7XJD6_9STRA</name>
<sequence>MFALLLLGASALVPGFTTTTTPSRREVFEQAAGVLGASLIAPKPALADGAVSQATVARSKGIYGARIAALKGAVDKGDFDAVVDEKLAFELFNSGAYMLKSPTSKEKKAASVAATNEILAACEAKDKSKLKSAYDAFMKNAAIDTSAIDVTAGQGISSDYDWKQRTAKGSIYQR</sequence>
<proteinExistence type="predicted"/>
<dbReference type="Proteomes" id="UP001230188">
    <property type="component" value="Unassembled WGS sequence"/>
</dbReference>
<protein>
    <recommendedName>
        <fullName evidence="2">Photosystem II Psb31 protein domain-containing protein</fullName>
    </recommendedName>
</protein>